<name>A0A9W7CQU4_9STRA</name>
<reference evidence="1" key="1">
    <citation type="submission" date="2023-04" db="EMBL/GenBank/DDBJ databases">
        <title>Phytophthora fragariaefolia NBRC 109709.</title>
        <authorList>
            <person name="Ichikawa N."/>
            <person name="Sato H."/>
            <person name="Tonouchi N."/>
        </authorList>
    </citation>
    <scope>NUCLEOTIDE SEQUENCE</scope>
    <source>
        <strain evidence="1">NBRC 109709</strain>
    </source>
</reference>
<evidence type="ECO:0000313" key="2">
    <source>
        <dbReference type="Proteomes" id="UP001165121"/>
    </source>
</evidence>
<accession>A0A9W7CQU4</accession>
<comment type="caution">
    <text evidence="1">The sequence shown here is derived from an EMBL/GenBank/DDBJ whole genome shotgun (WGS) entry which is preliminary data.</text>
</comment>
<dbReference type="EMBL" id="BSXT01001146">
    <property type="protein sequence ID" value="GMF39253.1"/>
    <property type="molecule type" value="Genomic_DNA"/>
</dbReference>
<gene>
    <name evidence="1" type="ORF">Pfra01_001159800</name>
</gene>
<proteinExistence type="predicted"/>
<organism evidence="1 2">
    <name type="scientific">Phytophthora fragariaefolia</name>
    <dbReference type="NCBI Taxonomy" id="1490495"/>
    <lineage>
        <taxon>Eukaryota</taxon>
        <taxon>Sar</taxon>
        <taxon>Stramenopiles</taxon>
        <taxon>Oomycota</taxon>
        <taxon>Peronosporomycetes</taxon>
        <taxon>Peronosporales</taxon>
        <taxon>Peronosporaceae</taxon>
        <taxon>Phytophthora</taxon>
    </lineage>
</organism>
<dbReference type="Proteomes" id="UP001165121">
    <property type="component" value="Unassembled WGS sequence"/>
</dbReference>
<protein>
    <submittedName>
        <fullName evidence="1">Unnamed protein product</fullName>
    </submittedName>
</protein>
<evidence type="ECO:0000313" key="1">
    <source>
        <dbReference type="EMBL" id="GMF39253.1"/>
    </source>
</evidence>
<sequence>MPRPVMFNDEKATQMVAKGVMTARNMGADANTTVMAFKVVVGRPMVVPLTEGASYARSMVINALRVPKPTEPPTWTTVWATRSLSDKSSSSASSLSWYFSRTDQGKVMSHIRKHGAMYAWDGQELMEAQGIEIAAVATSRADASVWHARLGHIWPPWMRDVARIVDGVPDLVSQLAPTGACGGCACGKMSIVPFAHQDATNSRSDAQ</sequence>
<dbReference type="AlphaFoldDB" id="A0A9W7CQU4"/>
<keyword evidence="2" id="KW-1185">Reference proteome</keyword>